<dbReference type="InterPro" id="IPR014721">
    <property type="entry name" value="Ribsml_uS5_D2-typ_fold_subgr"/>
</dbReference>
<comment type="subcellular location">
    <subcellularLocation>
        <location evidence="1">Cytoplasm</location>
    </subcellularLocation>
</comment>
<keyword evidence="4" id="KW-0547">Nucleotide-binding</keyword>
<evidence type="ECO:0000256" key="6">
    <source>
        <dbReference type="ARBA" id="ARBA00022917"/>
    </source>
</evidence>
<reference evidence="10 11" key="1">
    <citation type="submission" date="2017-12" db="EMBL/GenBank/DDBJ databases">
        <authorList>
            <person name="Pombert J.-F."/>
            <person name="Haag K.L."/>
            <person name="Ebert D."/>
        </authorList>
    </citation>
    <scope>NUCLEOTIDE SEQUENCE [LARGE SCALE GENOMIC DNA]</scope>
    <source>
        <strain evidence="10">FI-OER-3-3</strain>
    </source>
</reference>
<dbReference type="Gene3D" id="3.30.70.870">
    <property type="entry name" value="Elongation Factor G (Translational Gtpase), domain 3"/>
    <property type="match status" value="1"/>
</dbReference>
<dbReference type="EMBL" id="PITJ01001578">
    <property type="protein sequence ID" value="TBT98824.1"/>
    <property type="molecule type" value="Genomic_DNA"/>
</dbReference>
<dbReference type="InterPro" id="IPR000795">
    <property type="entry name" value="T_Tr_GTP-bd_dom"/>
</dbReference>
<dbReference type="CDD" id="cd01681">
    <property type="entry name" value="aeEF2_snRNP_like_IV"/>
    <property type="match status" value="1"/>
</dbReference>
<evidence type="ECO:0000256" key="3">
    <source>
        <dbReference type="ARBA" id="ARBA00022490"/>
    </source>
</evidence>
<dbReference type="PROSITE" id="PS00301">
    <property type="entry name" value="G_TR_1"/>
    <property type="match status" value="1"/>
</dbReference>
<dbReference type="InterPro" id="IPR041095">
    <property type="entry name" value="EFG_II"/>
</dbReference>
<dbReference type="CDD" id="cd16261">
    <property type="entry name" value="EF2_snRNP_III"/>
    <property type="match status" value="1"/>
</dbReference>
<dbReference type="Pfam" id="PF00679">
    <property type="entry name" value="EFG_C"/>
    <property type="match status" value="1"/>
</dbReference>
<evidence type="ECO:0000256" key="1">
    <source>
        <dbReference type="ARBA" id="ARBA00004496"/>
    </source>
</evidence>
<dbReference type="PROSITE" id="PS51722">
    <property type="entry name" value="G_TR_2"/>
    <property type="match status" value="1"/>
</dbReference>
<evidence type="ECO:0000313" key="10">
    <source>
        <dbReference type="EMBL" id="TBT98824.1"/>
    </source>
</evidence>
<evidence type="ECO:0000256" key="4">
    <source>
        <dbReference type="ARBA" id="ARBA00022741"/>
    </source>
</evidence>
<dbReference type="SUPFAM" id="SSF52540">
    <property type="entry name" value="P-loop containing nucleoside triphosphate hydrolases"/>
    <property type="match status" value="1"/>
</dbReference>
<keyword evidence="6" id="KW-0648">Protein biosynthesis</keyword>
<keyword evidence="3" id="KW-0963">Cytoplasm</keyword>
<dbReference type="GO" id="GO:0005829">
    <property type="term" value="C:cytosol"/>
    <property type="evidence" value="ECO:0007669"/>
    <property type="project" value="TreeGrafter"/>
</dbReference>
<protein>
    <recommendedName>
        <fullName evidence="2">Elongation factor 2</fullName>
    </recommendedName>
</protein>
<dbReference type="SUPFAM" id="SSF54980">
    <property type="entry name" value="EF-G C-terminal domain-like"/>
    <property type="match status" value="2"/>
</dbReference>
<dbReference type="GO" id="GO:0005525">
    <property type="term" value="F:GTP binding"/>
    <property type="evidence" value="ECO:0007669"/>
    <property type="project" value="UniProtKB-KW"/>
</dbReference>
<organism evidence="10 11">
    <name type="scientific">Hamiltosporidium tvaerminnensis</name>
    <dbReference type="NCBI Taxonomy" id="1176355"/>
    <lineage>
        <taxon>Eukaryota</taxon>
        <taxon>Fungi</taxon>
        <taxon>Fungi incertae sedis</taxon>
        <taxon>Microsporidia</taxon>
        <taxon>Dubosqiidae</taxon>
        <taxon>Hamiltosporidium</taxon>
    </lineage>
</organism>
<dbReference type="Pfam" id="PF14492">
    <property type="entry name" value="EFG_III"/>
    <property type="match status" value="1"/>
</dbReference>
<dbReference type="InterPro" id="IPR020568">
    <property type="entry name" value="Ribosomal_Su5_D2-typ_SF"/>
</dbReference>
<dbReference type="InterPro" id="IPR027417">
    <property type="entry name" value="P-loop_NTPase"/>
</dbReference>
<dbReference type="Proteomes" id="UP000292362">
    <property type="component" value="Unassembled WGS sequence"/>
</dbReference>
<keyword evidence="5 10" id="KW-0251">Elongation factor</keyword>
<dbReference type="CDD" id="cd16268">
    <property type="entry name" value="EF2_II"/>
    <property type="match status" value="1"/>
</dbReference>
<dbReference type="PANTHER" id="PTHR42908:SF10">
    <property type="entry name" value="EUKARYOTIC TRANSLATION ELONGATION FACTOR 2"/>
    <property type="match status" value="1"/>
</dbReference>
<dbReference type="Gene3D" id="2.40.30.10">
    <property type="entry name" value="Translation factors"/>
    <property type="match status" value="1"/>
</dbReference>
<dbReference type="PANTHER" id="PTHR42908">
    <property type="entry name" value="TRANSLATION ELONGATION FACTOR-RELATED"/>
    <property type="match status" value="1"/>
</dbReference>
<dbReference type="InterPro" id="IPR035647">
    <property type="entry name" value="EFG_III/V"/>
</dbReference>
<dbReference type="Pfam" id="PF03144">
    <property type="entry name" value="GTP_EFTU_D2"/>
    <property type="match status" value="1"/>
</dbReference>
<dbReference type="FunFam" id="3.30.70.870:FF:000002">
    <property type="entry name" value="Translation elongation factor 2"/>
    <property type="match status" value="1"/>
</dbReference>
<evidence type="ECO:0000256" key="2">
    <source>
        <dbReference type="ARBA" id="ARBA00017891"/>
    </source>
</evidence>
<evidence type="ECO:0000256" key="8">
    <source>
        <dbReference type="ARBA" id="ARBA00024731"/>
    </source>
</evidence>
<dbReference type="SMART" id="SM00838">
    <property type="entry name" value="EFG_C"/>
    <property type="match status" value="1"/>
</dbReference>
<dbReference type="GO" id="GO:0003924">
    <property type="term" value="F:GTPase activity"/>
    <property type="evidence" value="ECO:0007669"/>
    <property type="project" value="InterPro"/>
</dbReference>
<dbReference type="GO" id="GO:1990904">
    <property type="term" value="C:ribonucleoprotein complex"/>
    <property type="evidence" value="ECO:0007669"/>
    <property type="project" value="TreeGrafter"/>
</dbReference>
<sequence length="896" mass="99919">MVDLSIKKVEEMMKNQLNIRNISVIAHVDHGKSTLTDTLVIKAKIASQESGGGRYMDTRADEQERGITIKSTAISMHFELPESVLKGHLNQKHNGNEFLINLIDSPGHVDFSSEVTAALRVTDGAIVVVDCVDGICVQTETVLRQAVAEKIRPTVCLNKVDRALLELQESKAQLYARFRRRVEDFNAKLQMITLGKEDSRFPIHNLQPELNEFSFCSGLQGWGFTLRQFASFYAERFNVKDKPEGEKRICKMLWANDVFYTAEDPFDTTGTFKKQGSPEKAPFIVFILNPIYTVRDYCMAVQHENLRNFLTKYNVTLPTDLPNEPKTLFKLVMRTWLPAADTMLEQIILQLPSPVLSQSYRYDSLYEGPVDDIVALGIKNAAVDSFKCSDQMSSEMMQKLNIKVDANNNAVDANNNPIDANNYMVDVNNNVVSAPLAVYISKMVPYSDNRFIAFGRVFSGKVTPGMKVRVQGPDYVPGSKNDLFIANIQRTVVMMGRTVKDVSMCPAGNIIGLIGIDDKLKKTGTITNTDVAHNIKGMKFSVSPVVKYSVSPLNPVDLPKLKAGLAKLSKSDPLSVVNFSDNGELTIAGAGELHLEVCLKDLEEDYAGVKIVYGEPCVSYLEGIRNSVLEPKMCKSSNKHNRIYMTCSSLDRAVVENLENGKLVVRDPKERVAAFNSVLGIRDDWIKKIMFYGPEDKGPNLFVDATKGIAYLNEVKEYLREGFRDVTSKGPLIEEKLRGVRFELTDMVLHSDAIHRTGNQITMPVSEVCRGLIMAATPVLYEPIFRIEVNVATEAMSEVIALLATRRGDAEEVKEDGSSRTNIYGILPVKESFGFNAALMKVTRGQASSSLCFSHYEVMPGNLAMEGSLMHEVVTTIRNKKKFGKLKSADEYFDRL</sequence>
<dbReference type="Gene3D" id="3.30.230.10">
    <property type="match status" value="1"/>
</dbReference>
<dbReference type="Gene3D" id="3.40.50.300">
    <property type="entry name" value="P-loop containing nucleotide triphosphate hydrolases"/>
    <property type="match status" value="1"/>
</dbReference>
<dbReference type="FunFam" id="2.40.30.10:FF:000010">
    <property type="entry name" value="Translation elongation factor 2"/>
    <property type="match status" value="1"/>
</dbReference>
<comment type="function">
    <text evidence="8">Catalyzes the GTP-dependent ribosomal translocation step during translation elongation. During this step, the ribosome changes from the pre-translocational (PRE) to the post-translocational (POST) state as the newly formed A-site-bound peptidyl-tRNA and P-site-bound deacylated tRNA move to the P and E sites, respectively. Catalyzes the coordinated movement of the two tRNA molecules, the mRNA and conformational changes in the ribosome.</text>
</comment>
<dbReference type="InterPro" id="IPR000640">
    <property type="entry name" value="EFG_V-like"/>
</dbReference>
<dbReference type="FunFam" id="3.40.50.300:FF:000058">
    <property type="entry name" value="Translation elongation factor 2"/>
    <property type="match status" value="1"/>
</dbReference>
<dbReference type="InterPro" id="IPR005225">
    <property type="entry name" value="Small_GTP-bd"/>
</dbReference>
<name>A0A4Q9KW43_9MICR</name>
<proteinExistence type="predicted"/>
<dbReference type="GO" id="GO:0043022">
    <property type="term" value="F:ribosome binding"/>
    <property type="evidence" value="ECO:0007669"/>
    <property type="project" value="TreeGrafter"/>
</dbReference>
<evidence type="ECO:0000256" key="7">
    <source>
        <dbReference type="ARBA" id="ARBA00023134"/>
    </source>
</evidence>
<dbReference type="InterPro" id="IPR005517">
    <property type="entry name" value="Transl_elong_EFG/EF2_IV"/>
</dbReference>
<feature type="domain" description="Tr-type G" evidence="9">
    <location>
        <begin position="17"/>
        <end position="355"/>
    </location>
</feature>
<dbReference type="InterPro" id="IPR004161">
    <property type="entry name" value="EFTu-like_2"/>
</dbReference>
<dbReference type="InterPro" id="IPR031157">
    <property type="entry name" value="G_TR_CS"/>
</dbReference>
<dbReference type="Pfam" id="PF00009">
    <property type="entry name" value="GTP_EFTU"/>
    <property type="match status" value="1"/>
</dbReference>
<dbReference type="Pfam" id="PF03764">
    <property type="entry name" value="EFG_IV"/>
    <property type="match status" value="1"/>
</dbReference>
<evidence type="ECO:0000313" key="11">
    <source>
        <dbReference type="Proteomes" id="UP000292362"/>
    </source>
</evidence>
<keyword evidence="7" id="KW-0342">GTP-binding</keyword>
<dbReference type="PRINTS" id="PR00315">
    <property type="entry name" value="ELONGATNFCT"/>
</dbReference>
<evidence type="ECO:0000259" key="9">
    <source>
        <dbReference type="PROSITE" id="PS51722"/>
    </source>
</evidence>
<gene>
    <name evidence="10" type="ORF">CWI37_1578p0010</name>
</gene>
<evidence type="ECO:0000256" key="5">
    <source>
        <dbReference type="ARBA" id="ARBA00022768"/>
    </source>
</evidence>
<dbReference type="NCBIfam" id="TIGR00231">
    <property type="entry name" value="small_GTP"/>
    <property type="match status" value="1"/>
</dbReference>
<dbReference type="SUPFAM" id="SSF50447">
    <property type="entry name" value="Translation proteins"/>
    <property type="match status" value="1"/>
</dbReference>
<dbReference type="GO" id="GO:0003746">
    <property type="term" value="F:translation elongation factor activity"/>
    <property type="evidence" value="ECO:0007669"/>
    <property type="project" value="UniProtKB-KW"/>
</dbReference>
<comment type="caution">
    <text evidence="10">The sequence shown here is derived from an EMBL/GenBank/DDBJ whole genome shotgun (WGS) entry which is preliminary data.</text>
</comment>
<dbReference type="VEuPathDB" id="MicrosporidiaDB:CWI37_1578p0010"/>
<dbReference type="SMART" id="SM00889">
    <property type="entry name" value="EFG_IV"/>
    <property type="match status" value="1"/>
</dbReference>
<dbReference type="CDD" id="cd01885">
    <property type="entry name" value="EF2"/>
    <property type="match status" value="1"/>
</dbReference>
<accession>A0A4Q9KW43</accession>
<dbReference type="SUPFAM" id="SSF54211">
    <property type="entry name" value="Ribosomal protein S5 domain 2-like"/>
    <property type="match status" value="1"/>
</dbReference>
<dbReference type="AlphaFoldDB" id="A0A4Q9KW43"/>
<dbReference type="InterPro" id="IPR009000">
    <property type="entry name" value="Transl_B-barrel_sf"/>
</dbReference>
<dbReference type="Gene3D" id="3.30.70.240">
    <property type="match status" value="1"/>
</dbReference>